<evidence type="ECO:0000313" key="1">
    <source>
        <dbReference type="EMBL" id="KRZ70866.1"/>
    </source>
</evidence>
<gene>
    <name evidence="1" type="ORF">T10_7869</name>
</gene>
<evidence type="ECO:0000313" key="2">
    <source>
        <dbReference type="Proteomes" id="UP000054843"/>
    </source>
</evidence>
<comment type="caution">
    <text evidence="1">The sequence shown here is derived from an EMBL/GenBank/DDBJ whole genome shotgun (WGS) entry which is preliminary data.</text>
</comment>
<reference evidence="1 2" key="1">
    <citation type="submission" date="2015-01" db="EMBL/GenBank/DDBJ databases">
        <title>Evolution of Trichinella species and genotypes.</title>
        <authorList>
            <person name="Korhonen P.K."/>
            <person name="Edoardo P."/>
            <person name="Giuseppe L.R."/>
            <person name="Gasser R.B."/>
        </authorList>
    </citation>
    <scope>NUCLEOTIDE SEQUENCE [LARGE SCALE GENOMIC DNA]</scope>
    <source>
        <strain evidence="1">ISS1980</strain>
    </source>
</reference>
<protein>
    <submittedName>
        <fullName evidence="1">Uncharacterized protein</fullName>
    </submittedName>
</protein>
<dbReference type="AlphaFoldDB" id="A0A0V1MH63"/>
<organism evidence="1 2">
    <name type="scientific">Trichinella papuae</name>
    <dbReference type="NCBI Taxonomy" id="268474"/>
    <lineage>
        <taxon>Eukaryota</taxon>
        <taxon>Metazoa</taxon>
        <taxon>Ecdysozoa</taxon>
        <taxon>Nematoda</taxon>
        <taxon>Enoplea</taxon>
        <taxon>Dorylaimia</taxon>
        <taxon>Trichinellida</taxon>
        <taxon>Trichinellidae</taxon>
        <taxon>Trichinella</taxon>
    </lineage>
</organism>
<proteinExistence type="predicted"/>
<dbReference type="EMBL" id="JYDO01000106">
    <property type="protein sequence ID" value="KRZ70866.1"/>
    <property type="molecule type" value="Genomic_DNA"/>
</dbReference>
<dbReference type="Proteomes" id="UP000054843">
    <property type="component" value="Unassembled WGS sequence"/>
</dbReference>
<name>A0A0V1MH63_9BILA</name>
<keyword evidence="2" id="KW-1185">Reference proteome</keyword>
<sequence>MRSDGSKSAEFMRCNLKMEQNKFMENTHCVYIAQIMKRYEAPLYEKAMDELLIAPVIRRDVQISALESNRHELQITQESKAKFKNNNVVSQMLCKFDSFMNDIEAVQFIIRRSQDHIYHVNVRVLISLSVAGFAPPQSHLILIFYLKCGVKQVSSDYRRVNT</sequence>
<accession>A0A0V1MH63</accession>